<comment type="caution">
    <text evidence="4">The sequence shown here is derived from an EMBL/GenBank/DDBJ whole genome shotgun (WGS) entry which is preliminary data.</text>
</comment>
<dbReference type="GO" id="GO:0008237">
    <property type="term" value="F:metallopeptidase activity"/>
    <property type="evidence" value="ECO:0007669"/>
    <property type="project" value="InterPro"/>
</dbReference>
<dbReference type="Gene3D" id="3.40.390.10">
    <property type="entry name" value="Collagenase (Catalytic Domain)"/>
    <property type="match status" value="1"/>
</dbReference>
<feature type="chain" id="PRO_5012325158" evidence="1">
    <location>
        <begin position="21"/>
        <end position="804"/>
    </location>
</feature>
<dbReference type="EMBL" id="MTBC01000004">
    <property type="protein sequence ID" value="OQD42976.1"/>
    <property type="molecule type" value="Genomic_DNA"/>
</dbReference>
<name>A0A1V6LSM4_9FLAO</name>
<proteinExistence type="predicted"/>
<dbReference type="Pfam" id="PF16313">
    <property type="entry name" value="DUF4953"/>
    <property type="match status" value="1"/>
</dbReference>
<dbReference type="InterPro" id="IPR024079">
    <property type="entry name" value="MetalloPept_cat_dom_sf"/>
</dbReference>
<dbReference type="OrthoDB" id="9776599at2"/>
<accession>A0A1V6LSM4</accession>
<organism evidence="4 5">
    <name type="scientific">Croceivirga radicis</name>
    <dbReference type="NCBI Taxonomy" id="1929488"/>
    <lineage>
        <taxon>Bacteria</taxon>
        <taxon>Pseudomonadati</taxon>
        <taxon>Bacteroidota</taxon>
        <taxon>Flavobacteriia</taxon>
        <taxon>Flavobacteriales</taxon>
        <taxon>Flavobacteriaceae</taxon>
        <taxon>Croceivirga</taxon>
    </lineage>
</organism>
<dbReference type="RefSeq" id="WP_080318768.1">
    <property type="nucleotide sequence ID" value="NZ_MTBC01000004.1"/>
</dbReference>
<dbReference type="CDD" id="cd04276">
    <property type="entry name" value="ZnMc_MMP_like_2"/>
    <property type="match status" value="1"/>
</dbReference>
<evidence type="ECO:0000313" key="5">
    <source>
        <dbReference type="Proteomes" id="UP000191680"/>
    </source>
</evidence>
<dbReference type="PANTHER" id="PTHR38478">
    <property type="entry name" value="PEPTIDASE M1A AND M12B"/>
    <property type="match status" value="1"/>
</dbReference>
<evidence type="ECO:0000259" key="2">
    <source>
        <dbReference type="Pfam" id="PF16313"/>
    </source>
</evidence>
<evidence type="ECO:0000256" key="1">
    <source>
        <dbReference type="SAM" id="SignalP"/>
    </source>
</evidence>
<dbReference type="InterPro" id="IPR033413">
    <property type="entry name" value="DUF5117"/>
</dbReference>
<sequence>MKKYFIVLITFLMGQNLLLAQNFEKTKDLEHYKGYFDTFYDGTTDKLYLQINNLEQDFLYVYSLSSGIGSNDIGLDRGQLGNEQVVHFRKMGQKILLVQPNLKYRANTDNVLEKKSVEQAFAKSVLFGFPIVEAKNGSYLIELTEFLMQDAHGVTDRLASRGQGNYKLDQSKSALNFERTKSFPDNIEFDVLLTFSGKAKGGNIRSVTPTSSNVTVNQHHSFVKLPDDKFEKRKFDPRSGAYPFSYYDYATPVEEPIVKRYIPRHRLAKKNPEAAVSEAVEPIIYYLDNGTPEPVRSALLEGGQWWNQAFEAIGYKNAFQVKILPDDADPMDVRYNVIQWVHRSTRGWSYGASVRDPRTGEIIKGHVSLGSLRIRQDFMIAQALMNAPFKNSDDNVDPMLEMAIARIRQLSAHEIGHTLGFAHNFAASTNNRASVMDYPHPYLEFKDGQMDFSNAYATGIGDWDKVTVAYAYSDFPAGTDEDSALNAILAKAEKDGLRYISDQDARPIGGAHALAHLWDNGANAYDELNRILSVRKQAIDNFSIDNIKTAEPFSVMEDVFVPLYFLHRYQTEAAAKVVGGLDYNYKVKGDSQIAVKWLPKKTQQLALNSIIKTLQPEHLTIPKDKLNLFAPRSIGYNRTRESFKSKMGVGFDALGAAETAAEMTASLLLHPQRANRMVQQKGMDQNQLGLQEVLEQLLNATVKAKLQSGLEGEVQQIINWTVLQEMMHLASSKESYPQVTATVLFEMMKLKTYLGEGKRATDPSAILLKKEVEGFIANPKGYKVKTEAPTIPDGSPIGMDCMQD</sequence>
<feature type="domain" description="EcxA zinc-binding" evidence="2">
    <location>
        <begin position="399"/>
        <end position="706"/>
    </location>
</feature>
<keyword evidence="1" id="KW-0732">Signal</keyword>
<dbReference type="Pfam" id="PF17148">
    <property type="entry name" value="DUF5117"/>
    <property type="match status" value="1"/>
</dbReference>
<dbReference type="PANTHER" id="PTHR38478:SF1">
    <property type="entry name" value="ZINC DEPENDENT METALLOPROTEASE DOMAIN LIPOPROTEIN"/>
    <property type="match status" value="1"/>
</dbReference>
<feature type="domain" description="DUF5117" evidence="3">
    <location>
        <begin position="78"/>
        <end position="270"/>
    </location>
</feature>
<protein>
    <submittedName>
        <fullName evidence="4">Peptidase</fullName>
    </submittedName>
</protein>
<dbReference type="Proteomes" id="UP000191680">
    <property type="component" value="Unassembled WGS sequence"/>
</dbReference>
<dbReference type="InterPro" id="IPR034032">
    <property type="entry name" value="Zn_MMP-like_bac"/>
</dbReference>
<evidence type="ECO:0000259" key="3">
    <source>
        <dbReference type="Pfam" id="PF17148"/>
    </source>
</evidence>
<dbReference type="InterPro" id="IPR032534">
    <property type="entry name" value="EcxA_zinc-bd"/>
</dbReference>
<evidence type="ECO:0000313" key="4">
    <source>
        <dbReference type="EMBL" id="OQD42976.1"/>
    </source>
</evidence>
<feature type="signal peptide" evidence="1">
    <location>
        <begin position="1"/>
        <end position="20"/>
    </location>
</feature>
<gene>
    <name evidence="4" type="ORF">BUL40_07730</name>
</gene>
<dbReference type="SUPFAM" id="SSF55486">
    <property type="entry name" value="Metalloproteases ('zincins'), catalytic domain"/>
    <property type="match status" value="1"/>
</dbReference>
<reference evidence="4 5" key="1">
    <citation type="submission" date="2016-12" db="EMBL/GenBank/DDBJ databases">
        <authorList>
            <person name="Song W.-J."/>
            <person name="Kurnit D.M."/>
        </authorList>
    </citation>
    <scope>NUCLEOTIDE SEQUENCE [LARGE SCALE GENOMIC DNA]</scope>
    <source>
        <strain evidence="4 5">HSG9</strain>
    </source>
</reference>
<dbReference type="AlphaFoldDB" id="A0A1V6LSM4"/>
<keyword evidence="5" id="KW-1185">Reference proteome</keyword>